<dbReference type="EMBL" id="AZES01000030">
    <property type="protein sequence ID" value="KRL31703.1"/>
    <property type="molecule type" value="Genomic_DNA"/>
</dbReference>
<dbReference type="GO" id="GO:0008289">
    <property type="term" value="F:lipid binding"/>
    <property type="evidence" value="ECO:0007669"/>
    <property type="project" value="UniProtKB-KW"/>
</dbReference>
<dbReference type="Gene3D" id="3.40.50.10440">
    <property type="entry name" value="Dihydroxyacetone kinase, domain 1"/>
    <property type="match status" value="1"/>
</dbReference>
<dbReference type="InterPro" id="IPR050270">
    <property type="entry name" value="DegV_domain_contain"/>
</dbReference>
<dbReference type="InterPro" id="IPR003797">
    <property type="entry name" value="DegV"/>
</dbReference>
<comment type="function">
    <text evidence="1">May bind long-chain fatty acids, such as palmitate, and may play a role in lipid transport or fatty acid metabolism.</text>
</comment>
<dbReference type="InterPro" id="IPR043168">
    <property type="entry name" value="DegV_C"/>
</dbReference>
<organism evidence="3 4">
    <name type="scientific">Companilactobacillus paralimentarius DSM 13238 = JCM 10415</name>
    <dbReference type="NCBI Taxonomy" id="1122151"/>
    <lineage>
        <taxon>Bacteria</taxon>
        <taxon>Bacillati</taxon>
        <taxon>Bacillota</taxon>
        <taxon>Bacilli</taxon>
        <taxon>Lactobacillales</taxon>
        <taxon>Lactobacillaceae</taxon>
        <taxon>Companilactobacillus</taxon>
    </lineage>
</organism>
<keyword evidence="4" id="KW-1185">Reference proteome</keyword>
<keyword evidence="2" id="KW-0446">Lipid-binding</keyword>
<evidence type="ECO:0000256" key="2">
    <source>
        <dbReference type="ARBA" id="ARBA00023121"/>
    </source>
</evidence>
<protein>
    <recommendedName>
        <fullName evidence="5">DegV family protein</fullName>
    </recommendedName>
</protein>
<evidence type="ECO:0000256" key="1">
    <source>
        <dbReference type="ARBA" id="ARBA00003238"/>
    </source>
</evidence>
<gene>
    <name evidence="3" type="ORF">FD33_GL001612</name>
</gene>
<proteinExistence type="predicted"/>
<dbReference type="AlphaFoldDB" id="A0A0R1PGW0"/>
<dbReference type="NCBIfam" id="TIGR00762">
    <property type="entry name" value="DegV"/>
    <property type="match status" value="1"/>
</dbReference>
<dbReference type="Gene3D" id="2.20.28.50">
    <property type="entry name" value="degv family protein"/>
    <property type="match status" value="1"/>
</dbReference>
<dbReference type="PROSITE" id="PS51482">
    <property type="entry name" value="DEGV"/>
    <property type="match status" value="1"/>
</dbReference>
<accession>A0A0R1PGW0</accession>
<dbReference type="Pfam" id="PF02645">
    <property type="entry name" value="DegV"/>
    <property type="match status" value="1"/>
</dbReference>
<dbReference type="SUPFAM" id="SSF82549">
    <property type="entry name" value="DAK1/DegV-like"/>
    <property type="match status" value="1"/>
</dbReference>
<evidence type="ECO:0008006" key="5">
    <source>
        <dbReference type="Google" id="ProtNLM"/>
    </source>
</evidence>
<dbReference type="PANTHER" id="PTHR33434">
    <property type="entry name" value="DEGV DOMAIN-CONTAINING PROTEIN DR_1986-RELATED"/>
    <property type="match status" value="1"/>
</dbReference>
<name>A0A0R1PGW0_9LACO</name>
<dbReference type="Gene3D" id="3.30.1180.10">
    <property type="match status" value="1"/>
</dbReference>
<dbReference type="PANTHER" id="PTHR33434:SF3">
    <property type="entry name" value="DEGV DOMAIN-CONTAINING PROTEIN YITS"/>
    <property type="match status" value="1"/>
</dbReference>
<evidence type="ECO:0000313" key="3">
    <source>
        <dbReference type="EMBL" id="KRL31703.1"/>
    </source>
</evidence>
<sequence>MVLLWNEFRGTFVGGHEMYQILTDSECDLPAKFLEENNVKAIYFHTEIDGKELVNDFGKSYSLDKFYEQIKAGVLPSTTQVNVGEYLEFFKKYVEKKMAIVYVGFSGGLSGSMSSARQAKEILLEDFPEADIRIVDTLAASGGEGRLLLEAIRLQKTGASLDDLVSWFDQNKLRLQQWFTVDNLTYLYHGGRISRASATLGTLLKVKPLLDVDPAGKLRFVSKIRTRKKSLLTLAEKVVTAVQNDPDQPIIITTSGDWDAAELVKQHIVSQIPKADIQVNPIGMTISSHTGFGCVAVFALGTQDRQ</sequence>
<dbReference type="PATRIC" id="fig|1122151.5.peg.1669"/>
<dbReference type="Proteomes" id="UP000051908">
    <property type="component" value="Unassembled WGS sequence"/>
</dbReference>
<evidence type="ECO:0000313" key="4">
    <source>
        <dbReference type="Proteomes" id="UP000051908"/>
    </source>
</evidence>
<comment type="caution">
    <text evidence="3">The sequence shown here is derived from an EMBL/GenBank/DDBJ whole genome shotgun (WGS) entry which is preliminary data.</text>
</comment>
<reference evidence="3 4" key="1">
    <citation type="journal article" date="2015" name="Genome Announc.">
        <title>Expanding the biotechnology potential of lactobacilli through comparative genomics of 213 strains and associated genera.</title>
        <authorList>
            <person name="Sun Z."/>
            <person name="Harris H.M."/>
            <person name="McCann A."/>
            <person name="Guo C."/>
            <person name="Argimon S."/>
            <person name="Zhang W."/>
            <person name="Yang X."/>
            <person name="Jeffery I.B."/>
            <person name="Cooney J.C."/>
            <person name="Kagawa T.F."/>
            <person name="Liu W."/>
            <person name="Song Y."/>
            <person name="Salvetti E."/>
            <person name="Wrobel A."/>
            <person name="Rasinkangas P."/>
            <person name="Parkhill J."/>
            <person name="Rea M.C."/>
            <person name="O'Sullivan O."/>
            <person name="Ritari J."/>
            <person name="Douillard F.P."/>
            <person name="Paul Ross R."/>
            <person name="Yang R."/>
            <person name="Briner A.E."/>
            <person name="Felis G.E."/>
            <person name="de Vos W.M."/>
            <person name="Barrangou R."/>
            <person name="Klaenhammer T.R."/>
            <person name="Caufield P.W."/>
            <person name="Cui Y."/>
            <person name="Zhang H."/>
            <person name="O'Toole P.W."/>
        </authorList>
    </citation>
    <scope>NUCLEOTIDE SEQUENCE [LARGE SCALE GENOMIC DNA]</scope>
    <source>
        <strain evidence="3 4">DSM 13238</strain>
    </source>
</reference>